<evidence type="ECO:0008006" key="12">
    <source>
        <dbReference type="Google" id="ProtNLM"/>
    </source>
</evidence>
<sequence length="175" mass="19524">MASKVVICVIFIFDLIAFGLAVAAERRRSTGVVKPDQYDERTYCVYNSDISTWYGVGGFLFLLASQALVMAFTRCLCCGSVLKPGGSRVWAIILFFICWVTFLIAEACFLAGAARNAYHTKYRGYFSMHDLSCETLRKGVFAAGAAFTVFTLILNLFYYTCYAKAKQDRGNLLPK</sequence>
<feature type="signal peptide" evidence="8">
    <location>
        <begin position="1"/>
        <end position="23"/>
    </location>
</feature>
<comment type="similarity">
    <text evidence="6">Belongs to the DESIGUAL family.</text>
</comment>
<accession>A9NLP2</accession>
<dbReference type="Pfam" id="PF06749">
    <property type="entry name" value="DUF1218"/>
    <property type="match status" value="1"/>
</dbReference>
<keyword evidence="4 7" id="KW-1133">Transmembrane helix</keyword>
<reference evidence="11" key="2">
    <citation type="submission" date="2009-02" db="EMBL/GenBank/DDBJ databases">
        <title>Full length sequence-verified cDNA sequences from Sitka spruce (Picea sitchensis).</title>
        <authorList>
            <person name="Reid K.E."/>
            <person name="Liao N."/>
            <person name="Ralph S."/>
            <person name="Kolosova N."/>
            <person name="Oddy C."/>
            <person name="Moore R."/>
            <person name="Mayo M."/>
            <person name="Wagner S."/>
            <person name="King J."/>
            <person name="Yanchuk A."/>
            <person name="Holt R."/>
            <person name="Jones S."/>
            <person name="Marra M."/>
            <person name="Ritland C.E."/>
            <person name="Ritland K."/>
            <person name="Bohlmann J."/>
        </authorList>
    </citation>
    <scope>NUCLEOTIDE SEQUENCE</scope>
    <source>
        <tissue evidence="11">Bark</tissue>
    </source>
</reference>
<reference evidence="9" key="1">
    <citation type="journal article" date="2008" name="BMC Genomics">
        <title>A conifer genomics resource of 200,000 spruce (Picea spp.) ESTs and 6,464 high-quality, sequence-finished full-length cDNAs for Sitka spruce (Picea sitchensis).</title>
        <authorList>
            <person name="Ralph S.G."/>
            <person name="Chun H.J."/>
            <person name="Kolosova N."/>
            <person name="Cooper D."/>
            <person name="Oddy C."/>
            <person name="Ritland C.E."/>
            <person name="Kirkpatrick R."/>
            <person name="Moore R."/>
            <person name="Barber S."/>
            <person name="Holt R.A."/>
            <person name="Jones S.J."/>
            <person name="Marra M.A."/>
            <person name="Douglas C.J."/>
            <person name="Ritland K."/>
            <person name="Bohlmann J."/>
        </authorList>
    </citation>
    <scope>NUCLEOTIDE SEQUENCE</scope>
    <source>
        <tissue evidence="9">Bark</tissue>
        <tissue evidence="10">Green portion of the leader tissue</tissue>
    </source>
</reference>
<evidence type="ECO:0000256" key="5">
    <source>
        <dbReference type="ARBA" id="ARBA00023136"/>
    </source>
</evidence>
<evidence type="ECO:0000256" key="3">
    <source>
        <dbReference type="ARBA" id="ARBA00022729"/>
    </source>
</evidence>
<dbReference type="EMBL" id="BT071526">
    <property type="protein sequence ID" value="ACN40982.1"/>
    <property type="molecule type" value="mRNA"/>
</dbReference>
<evidence type="ECO:0000313" key="10">
    <source>
        <dbReference type="EMBL" id="ABK22633.1"/>
    </source>
</evidence>
<feature type="chain" id="PRO_5010821360" description="Fiber protein Fb34" evidence="8">
    <location>
        <begin position="24"/>
        <end position="175"/>
    </location>
</feature>
<feature type="transmembrane region" description="Helical" evidence="7">
    <location>
        <begin position="53"/>
        <end position="77"/>
    </location>
</feature>
<dbReference type="AlphaFoldDB" id="A9NLP2"/>
<evidence type="ECO:0000256" key="6">
    <source>
        <dbReference type="ARBA" id="ARBA00029467"/>
    </source>
</evidence>
<evidence type="ECO:0000256" key="2">
    <source>
        <dbReference type="ARBA" id="ARBA00022692"/>
    </source>
</evidence>
<comment type="subcellular location">
    <subcellularLocation>
        <location evidence="1">Endomembrane system</location>
        <topology evidence="1">Multi-pass membrane protein</topology>
    </subcellularLocation>
</comment>
<dbReference type="InterPro" id="IPR052222">
    <property type="entry name" value="DESIGUAL"/>
</dbReference>
<dbReference type="PANTHER" id="PTHR31769">
    <property type="entry name" value="OS07G0462200 PROTEIN-RELATED"/>
    <property type="match status" value="1"/>
</dbReference>
<evidence type="ECO:0000256" key="1">
    <source>
        <dbReference type="ARBA" id="ARBA00004127"/>
    </source>
</evidence>
<evidence type="ECO:0000256" key="4">
    <source>
        <dbReference type="ARBA" id="ARBA00022989"/>
    </source>
</evidence>
<feature type="transmembrane region" description="Helical" evidence="7">
    <location>
        <begin position="140"/>
        <end position="159"/>
    </location>
</feature>
<dbReference type="EMBL" id="EF083283">
    <property type="protein sequence ID" value="ABK22633.1"/>
    <property type="molecule type" value="mRNA"/>
</dbReference>
<evidence type="ECO:0000313" key="9">
    <source>
        <dbReference type="EMBL" id="ABK21553.1"/>
    </source>
</evidence>
<dbReference type="EMBL" id="EF082179">
    <property type="protein sequence ID" value="ABK21553.1"/>
    <property type="molecule type" value="mRNA"/>
</dbReference>
<dbReference type="InterPro" id="IPR009606">
    <property type="entry name" value="DEAL/Modifying_wall_lignin1/2"/>
</dbReference>
<evidence type="ECO:0000256" key="8">
    <source>
        <dbReference type="SAM" id="SignalP"/>
    </source>
</evidence>
<keyword evidence="2 7" id="KW-0812">Transmembrane</keyword>
<proteinExistence type="evidence at transcript level"/>
<organism evidence="9">
    <name type="scientific">Picea sitchensis</name>
    <name type="common">Sitka spruce</name>
    <name type="synonym">Pinus sitchensis</name>
    <dbReference type="NCBI Taxonomy" id="3332"/>
    <lineage>
        <taxon>Eukaryota</taxon>
        <taxon>Viridiplantae</taxon>
        <taxon>Streptophyta</taxon>
        <taxon>Embryophyta</taxon>
        <taxon>Tracheophyta</taxon>
        <taxon>Spermatophyta</taxon>
        <taxon>Pinopsida</taxon>
        <taxon>Pinidae</taxon>
        <taxon>Conifers I</taxon>
        <taxon>Pinales</taxon>
        <taxon>Pinaceae</taxon>
        <taxon>Picea</taxon>
    </lineage>
</organism>
<dbReference type="OMA" id="FFICWIT"/>
<feature type="transmembrane region" description="Helical" evidence="7">
    <location>
        <begin position="89"/>
        <end position="114"/>
    </location>
</feature>
<dbReference type="GO" id="GO:0012505">
    <property type="term" value="C:endomembrane system"/>
    <property type="evidence" value="ECO:0007669"/>
    <property type="project" value="UniProtKB-SubCell"/>
</dbReference>
<keyword evidence="3 8" id="KW-0732">Signal</keyword>
<name>A9NLP2_PICSI</name>
<evidence type="ECO:0000313" key="11">
    <source>
        <dbReference type="EMBL" id="ACN40982.1"/>
    </source>
</evidence>
<evidence type="ECO:0000256" key="7">
    <source>
        <dbReference type="SAM" id="Phobius"/>
    </source>
</evidence>
<keyword evidence="5 7" id="KW-0472">Membrane</keyword>
<protein>
    <recommendedName>
        <fullName evidence="12">Fiber protein Fb34</fullName>
    </recommendedName>
</protein>